<feature type="region of interest" description="Disordered" evidence="1">
    <location>
        <begin position="84"/>
        <end position="103"/>
    </location>
</feature>
<accession>A0A7T4TYN7</accession>
<name>A0A7T4TYN7_9ACTN</name>
<evidence type="ECO:0000256" key="1">
    <source>
        <dbReference type="SAM" id="MobiDB-lite"/>
    </source>
</evidence>
<evidence type="ECO:0000313" key="3">
    <source>
        <dbReference type="Proteomes" id="UP000596130"/>
    </source>
</evidence>
<sequence length="227" mass="24843">MKMSLIHSAALAVRVPVQNGHSVEMMHSLIGTCANAEDLFLDLIDYLLSTYGGNSRYASLEECLSVGGSAWMAVKDQKGLQRRVDESAQQSYESAASPSDQAGEELKQAWVNAFSRNPDASDAWDHAIKAVEAVLIPIVVPQQDKAQLGHVVGSLRSQGKRWKFILPGVQMNHDVQPLVSMLDALWPNPDRHANGNQRQPTLEEAQAAVHLAVSIVQWARGNGLMLR</sequence>
<reference evidence="2 3" key="1">
    <citation type="submission" date="2020-12" db="EMBL/GenBank/DDBJ databases">
        <title>Identification and biosynthesis of polyene macrolides produced by Streptomyces alfalfae Men-myco-93-63.</title>
        <authorList>
            <person name="Liu D."/>
            <person name="Li Y."/>
            <person name="Liu L."/>
            <person name="Han X."/>
            <person name="Shen F."/>
        </authorList>
    </citation>
    <scope>NUCLEOTIDE SEQUENCE [LARGE SCALE GENOMIC DNA]</scope>
    <source>
        <strain evidence="2 3">Men-myco-93-63</strain>
    </source>
</reference>
<dbReference type="EMBL" id="CP065959">
    <property type="protein sequence ID" value="QQC90260.1"/>
    <property type="molecule type" value="Genomic_DNA"/>
</dbReference>
<protein>
    <submittedName>
        <fullName evidence="2">Uncharacterized protein</fullName>
    </submittedName>
</protein>
<dbReference type="AlphaFoldDB" id="A0A7T4TYN7"/>
<feature type="compositionally biased region" description="Low complexity" evidence="1">
    <location>
        <begin position="87"/>
        <end position="99"/>
    </location>
</feature>
<organism evidence="2 3">
    <name type="scientific">Streptomyces alfalfae</name>
    <dbReference type="NCBI Taxonomy" id="1642299"/>
    <lineage>
        <taxon>Bacteria</taxon>
        <taxon>Bacillati</taxon>
        <taxon>Actinomycetota</taxon>
        <taxon>Actinomycetes</taxon>
        <taxon>Kitasatosporales</taxon>
        <taxon>Streptomycetaceae</taxon>
        <taxon>Streptomyces</taxon>
    </lineage>
</organism>
<dbReference type="RefSeq" id="WP_198503145.1">
    <property type="nucleotide sequence ID" value="NZ_CP065959.1"/>
</dbReference>
<dbReference type="Proteomes" id="UP000596130">
    <property type="component" value="Chromosome"/>
</dbReference>
<gene>
    <name evidence="2" type="ORF">I8755_18980</name>
</gene>
<evidence type="ECO:0000313" key="2">
    <source>
        <dbReference type="EMBL" id="QQC90260.1"/>
    </source>
</evidence>
<proteinExistence type="predicted"/>